<comment type="caution">
    <text evidence="1">The sequence shown here is derived from an EMBL/GenBank/DDBJ whole genome shotgun (WGS) entry which is preliminary data.</text>
</comment>
<sequence length="237" mass="26918">MNYLALCQRVASESGTVSGVKPTTVVGQVDRLAKIVRWVDDAWRQIQNAHSTWLWMQAEFYGPTVASQQRYAYSAFNDLATASTITRFADWIYSSNDVDSGITIYDPSIGVADEGALIFRDWEWFYRTQLRGTQSEGKPSMFAIAPDSKIVLSWTPDKVYTIRGRYRKDTQVLAADADIPELPTRFHDVIVDIALMLLGTHDEAPTQIPLWRMRQSEKFSNLERDQLPRMSLGDTLA</sequence>
<gene>
    <name evidence="1" type="ORF">GGR00_001242</name>
</gene>
<dbReference type="Proteomes" id="UP000536262">
    <property type="component" value="Unassembled WGS sequence"/>
</dbReference>
<dbReference type="InterPro" id="IPR056209">
    <property type="entry name" value="SU10_adaptor"/>
</dbReference>
<protein>
    <submittedName>
        <fullName evidence="1">Uncharacterized protein</fullName>
    </submittedName>
</protein>
<dbReference type="Pfam" id="PF24175">
    <property type="entry name" value="SU10_adaptor"/>
    <property type="match status" value="1"/>
</dbReference>
<reference evidence="1 2" key="1">
    <citation type="submission" date="2020-08" db="EMBL/GenBank/DDBJ databases">
        <title>Genomic Encyclopedia of Type Strains, Phase IV (KMG-IV): sequencing the most valuable type-strain genomes for metagenomic binning, comparative biology and taxonomic classification.</title>
        <authorList>
            <person name="Goeker M."/>
        </authorList>
    </citation>
    <scope>NUCLEOTIDE SEQUENCE [LARGE SCALE GENOMIC DNA]</scope>
    <source>
        <strain evidence="1 2">DSM 7051</strain>
    </source>
</reference>
<keyword evidence="2" id="KW-1185">Reference proteome</keyword>
<name>A0A7X0KJW4_9HYPH</name>
<dbReference type="EMBL" id="JACHOU010000002">
    <property type="protein sequence ID" value="MBB6353474.1"/>
    <property type="molecule type" value="Genomic_DNA"/>
</dbReference>
<dbReference type="AlphaFoldDB" id="A0A7X0KJW4"/>
<proteinExistence type="predicted"/>
<evidence type="ECO:0000313" key="1">
    <source>
        <dbReference type="EMBL" id="MBB6353474.1"/>
    </source>
</evidence>
<evidence type="ECO:0000313" key="2">
    <source>
        <dbReference type="Proteomes" id="UP000536262"/>
    </source>
</evidence>
<dbReference type="RefSeq" id="WP_184698532.1">
    <property type="nucleotide sequence ID" value="NZ_BAABEG010000001.1"/>
</dbReference>
<accession>A0A7X0KJW4</accession>
<organism evidence="1 2">
    <name type="scientific">Aminobacter aganoensis</name>
    <dbReference type="NCBI Taxonomy" id="83264"/>
    <lineage>
        <taxon>Bacteria</taxon>
        <taxon>Pseudomonadati</taxon>
        <taxon>Pseudomonadota</taxon>
        <taxon>Alphaproteobacteria</taxon>
        <taxon>Hyphomicrobiales</taxon>
        <taxon>Phyllobacteriaceae</taxon>
        <taxon>Aminobacter</taxon>
    </lineage>
</organism>